<dbReference type="AlphaFoldDB" id="G4CSV6"/>
<dbReference type="Pfam" id="PF04073">
    <property type="entry name" value="tRNA_edit"/>
    <property type="match status" value="1"/>
</dbReference>
<feature type="domain" description="YbaK/aminoacyl-tRNA synthetase-associated" evidence="2">
    <location>
        <begin position="24"/>
        <end position="94"/>
    </location>
</feature>
<dbReference type="GO" id="GO:0002161">
    <property type="term" value="F:aminoacyl-tRNA deacylase activity"/>
    <property type="evidence" value="ECO:0007669"/>
    <property type="project" value="InterPro"/>
</dbReference>
<accession>G4CSV6</accession>
<dbReference type="InterPro" id="IPR007214">
    <property type="entry name" value="YbaK/aa-tRNA-synth-assoc-dom"/>
</dbReference>
<gene>
    <name evidence="3" type="ORF">HMPREF9370_2166</name>
</gene>
<reference evidence="3 4" key="1">
    <citation type="submission" date="2011-06" db="EMBL/GenBank/DDBJ databases">
        <authorList>
            <person name="Muzny D."/>
            <person name="Qin X."/>
            <person name="Deng J."/>
            <person name="Jiang H."/>
            <person name="Liu Y."/>
            <person name="Qu J."/>
            <person name="Song X.-Z."/>
            <person name="Zhang L."/>
            <person name="Thornton R."/>
            <person name="Coyle M."/>
            <person name="Francisco L."/>
            <person name="Jackson L."/>
            <person name="Javaid M."/>
            <person name="Korchina V."/>
            <person name="Kovar C."/>
            <person name="Mata R."/>
            <person name="Mathew T."/>
            <person name="Ngo R."/>
            <person name="Nguyen L."/>
            <person name="Nguyen N."/>
            <person name="Okwuonu G."/>
            <person name="Ongeri F."/>
            <person name="Pham C."/>
            <person name="Simmons D."/>
            <person name="Wilczek-Boney K."/>
            <person name="Hale W."/>
            <person name="Jakkamsetti A."/>
            <person name="Pham P."/>
            <person name="Ruth R."/>
            <person name="San Lucas F."/>
            <person name="Warren J."/>
            <person name="Zhang J."/>
            <person name="Zhao Z."/>
            <person name="Zhou C."/>
            <person name="Zhu D."/>
            <person name="Lee S."/>
            <person name="Bess C."/>
            <person name="Blankenburg K."/>
            <person name="Forbes L."/>
            <person name="Fu Q."/>
            <person name="Gubbala S."/>
            <person name="Hirani K."/>
            <person name="Jayaseelan J.C."/>
            <person name="Lara F."/>
            <person name="Munidasa M."/>
            <person name="Palculict T."/>
            <person name="Patil S."/>
            <person name="Pu L.-L."/>
            <person name="Saada N."/>
            <person name="Tang L."/>
            <person name="Weissenberger G."/>
            <person name="Zhu Y."/>
            <person name="Hemphill L."/>
            <person name="Shang Y."/>
            <person name="Youmans B."/>
            <person name="Ayvaz T."/>
            <person name="Ross M."/>
            <person name="Santibanez J."/>
            <person name="Aqrawi P."/>
            <person name="Gross S."/>
            <person name="Joshi V."/>
            <person name="Fowler G."/>
            <person name="Nazareth L."/>
            <person name="Reid J."/>
            <person name="Worley K."/>
            <person name="Petrosino J."/>
            <person name="Highlander S."/>
            <person name="Gibbs R."/>
        </authorList>
    </citation>
    <scope>NUCLEOTIDE SEQUENCE [LARGE SCALE GENOMIC DNA]</scope>
    <source>
        <strain evidence="3 4">9715</strain>
    </source>
</reference>
<dbReference type="Proteomes" id="UP000005336">
    <property type="component" value="Unassembled WGS sequence"/>
</dbReference>
<evidence type="ECO:0000313" key="3">
    <source>
        <dbReference type="EMBL" id="EGZ44536.1"/>
    </source>
</evidence>
<dbReference type="Gene3D" id="3.90.960.10">
    <property type="entry name" value="YbaK/aminoacyl-tRNA synthetase-associated domain"/>
    <property type="match status" value="1"/>
</dbReference>
<sequence>MGALADHVFQSLKEIGINYNVVQHPPALTTEEADRFIKGKEGVRTKALFVPNRKKTAFYLVLTDDAKRLDIEKLTDLLQKNRLSFGSAERLKRKGAEVD</sequence>
<dbReference type="RefSeq" id="WP_009117306.1">
    <property type="nucleotide sequence ID" value="NZ_JH165159.1"/>
</dbReference>
<name>G4CSV6_9NEIS</name>
<dbReference type="PANTHER" id="PTHR31423">
    <property type="entry name" value="YBAK DOMAIN-CONTAINING PROTEIN"/>
    <property type="match status" value="1"/>
</dbReference>
<dbReference type="InterPro" id="IPR040285">
    <property type="entry name" value="ProX/PRXD1"/>
</dbReference>
<dbReference type="EMBL" id="AGAZ01000071">
    <property type="protein sequence ID" value="EGZ44536.1"/>
    <property type="molecule type" value="Genomic_DNA"/>
</dbReference>
<dbReference type="SUPFAM" id="SSF55826">
    <property type="entry name" value="YbaK/ProRS associated domain"/>
    <property type="match status" value="1"/>
</dbReference>
<protein>
    <recommendedName>
        <fullName evidence="2">YbaK/aminoacyl-tRNA synthetase-associated domain-containing protein</fullName>
    </recommendedName>
</protein>
<evidence type="ECO:0000256" key="1">
    <source>
        <dbReference type="ARBA" id="ARBA00010201"/>
    </source>
</evidence>
<dbReference type="PATRIC" id="fig|1030841.3.peg.2155"/>
<dbReference type="InterPro" id="IPR036754">
    <property type="entry name" value="YbaK/aa-tRNA-synt-asso_dom_sf"/>
</dbReference>
<comment type="caution">
    <text evidence="3">The sequence shown here is derived from an EMBL/GenBank/DDBJ whole genome shotgun (WGS) entry which is preliminary data.</text>
</comment>
<evidence type="ECO:0000259" key="2">
    <source>
        <dbReference type="Pfam" id="PF04073"/>
    </source>
</evidence>
<keyword evidence="4" id="KW-1185">Reference proteome</keyword>
<dbReference type="HOGENOM" id="CLU_2396981_0_0_4"/>
<proteinExistence type="inferred from homology"/>
<evidence type="ECO:0000313" key="4">
    <source>
        <dbReference type="Proteomes" id="UP000005336"/>
    </source>
</evidence>
<dbReference type="PANTHER" id="PTHR31423:SF3">
    <property type="entry name" value="PROLYL-TRNA SYNTHETASE ASSOCIATED DOMAIN-CONTAINING PROTEIN 1-RELATED"/>
    <property type="match status" value="1"/>
</dbReference>
<organism evidence="3 4">
    <name type="scientific">Neisseria wadsworthii 9715</name>
    <dbReference type="NCBI Taxonomy" id="1030841"/>
    <lineage>
        <taxon>Bacteria</taxon>
        <taxon>Pseudomonadati</taxon>
        <taxon>Pseudomonadota</taxon>
        <taxon>Betaproteobacteria</taxon>
        <taxon>Neisseriales</taxon>
        <taxon>Neisseriaceae</taxon>
        <taxon>Neisseria</taxon>
    </lineage>
</organism>
<comment type="similarity">
    <text evidence="1">Belongs to the PRORSD1 family.</text>
</comment>
<dbReference type="OrthoDB" id="9798587at2"/>